<dbReference type="EMBL" id="CP000473">
    <property type="protein sequence ID" value="ABJ87548.1"/>
    <property type="molecule type" value="Genomic_DNA"/>
</dbReference>
<dbReference type="GO" id="GO:0008168">
    <property type="term" value="F:methyltransferase activity"/>
    <property type="evidence" value="ECO:0007669"/>
    <property type="project" value="UniProtKB-KW"/>
</dbReference>
<name>Q01S22_SOLUE</name>
<dbReference type="STRING" id="234267.Acid_6626"/>
<dbReference type="GO" id="GO:0032259">
    <property type="term" value="P:methylation"/>
    <property type="evidence" value="ECO:0007669"/>
    <property type="project" value="UniProtKB-KW"/>
</dbReference>
<sequence length="243" mass="26091">MNSTALFDGMAARYDAMWTTTPVGRAQRDLVWRDVEPLFEAGERILDIGCGTGEDAAHFAARGVAVRAIDASPAMVSAARARGVAAEVCRAEDVARIEETFDGAISNFGALNCVEDLSAVAESLAAVVHPGGRAAICLLGRCCVWETLHYGVRLQFGKAFRRWTGRVAAPLAAWYPTAGEVRAAFAYGFALQSWTGIGLLVPPSYVKLPGAMVPVLAACDRVLARLPLLRAMADHRLYILVRK</sequence>
<dbReference type="FunCoup" id="Q01S22">
    <property type="interactions" value="27"/>
</dbReference>
<protein>
    <submittedName>
        <fullName evidence="2">Methyltransferase type 11</fullName>
    </submittedName>
</protein>
<dbReference type="InParanoid" id="Q01S22"/>
<organism evidence="2">
    <name type="scientific">Solibacter usitatus (strain Ellin6076)</name>
    <dbReference type="NCBI Taxonomy" id="234267"/>
    <lineage>
        <taxon>Bacteria</taxon>
        <taxon>Pseudomonadati</taxon>
        <taxon>Acidobacteriota</taxon>
        <taxon>Terriglobia</taxon>
        <taxon>Bryobacterales</taxon>
        <taxon>Solibacteraceae</taxon>
        <taxon>Candidatus Solibacter</taxon>
    </lineage>
</organism>
<evidence type="ECO:0000259" key="1">
    <source>
        <dbReference type="Pfam" id="PF13649"/>
    </source>
</evidence>
<reference evidence="2" key="1">
    <citation type="submission" date="2006-10" db="EMBL/GenBank/DDBJ databases">
        <title>Complete sequence of Solibacter usitatus Ellin6076.</title>
        <authorList>
            <consortium name="US DOE Joint Genome Institute"/>
            <person name="Copeland A."/>
            <person name="Lucas S."/>
            <person name="Lapidus A."/>
            <person name="Barry K."/>
            <person name="Detter J.C."/>
            <person name="Glavina del Rio T."/>
            <person name="Hammon N."/>
            <person name="Israni S."/>
            <person name="Dalin E."/>
            <person name="Tice H."/>
            <person name="Pitluck S."/>
            <person name="Thompson L.S."/>
            <person name="Brettin T."/>
            <person name="Bruce D."/>
            <person name="Han C."/>
            <person name="Tapia R."/>
            <person name="Gilna P."/>
            <person name="Schmutz J."/>
            <person name="Larimer F."/>
            <person name="Land M."/>
            <person name="Hauser L."/>
            <person name="Kyrpides N."/>
            <person name="Mikhailova N."/>
            <person name="Janssen P.H."/>
            <person name="Kuske C.R."/>
            <person name="Richardson P."/>
        </authorList>
    </citation>
    <scope>NUCLEOTIDE SEQUENCE</scope>
    <source>
        <strain evidence="2">Ellin6076</strain>
    </source>
</reference>
<dbReference type="eggNOG" id="COG2226">
    <property type="taxonomic scope" value="Bacteria"/>
</dbReference>
<feature type="domain" description="Methyltransferase" evidence="1">
    <location>
        <begin position="45"/>
        <end position="132"/>
    </location>
</feature>
<evidence type="ECO:0000313" key="2">
    <source>
        <dbReference type="EMBL" id="ABJ87548.1"/>
    </source>
</evidence>
<dbReference type="OrthoDB" id="9811589at2"/>
<dbReference type="PANTHER" id="PTHR43464:SF92">
    <property type="entry name" value="SLR1071 PROTEIN"/>
    <property type="match status" value="1"/>
</dbReference>
<gene>
    <name evidence="2" type="ordered locus">Acid_6626</name>
</gene>
<dbReference type="HOGENOM" id="CLU_1041032_0_0_0"/>
<dbReference type="KEGG" id="sus:Acid_6626"/>
<dbReference type="SUPFAM" id="SSF53335">
    <property type="entry name" value="S-adenosyl-L-methionine-dependent methyltransferases"/>
    <property type="match status" value="1"/>
</dbReference>
<keyword evidence="2" id="KW-0489">Methyltransferase</keyword>
<proteinExistence type="predicted"/>
<dbReference type="InterPro" id="IPR029063">
    <property type="entry name" value="SAM-dependent_MTases_sf"/>
</dbReference>
<dbReference type="CDD" id="cd02440">
    <property type="entry name" value="AdoMet_MTases"/>
    <property type="match status" value="1"/>
</dbReference>
<dbReference type="Pfam" id="PF13649">
    <property type="entry name" value="Methyltransf_25"/>
    <property type="match status" value="1"/>
</dbReference>
<dbReference type="InterPro" id="IPR041698">
    <property type="entry name" value="Methyltransf_25"/>
</dbReference>
<dbReference type="Gene3D" id="3.40.50.150">
    <property type="entry name" value="Vaccinia Virus protein VP39"/>
    <property type="match status" value="1"/>
</dbReference>
<accession>Q01S22</accession>
<dbReference type="AlphaFoldDB" id="Q01S22"/>
<dbReference type="PANTHER" id="PTHR43464">
    <property type="entry name" value="METHYLTRANSFERASE"/>
    <property type="match status" value="1"/>
</dbReference>
<keyword evidence="2" id="KW-0808">Transferase</keyword>